<sequence length="201" mass="22867">MKRRRKRLLYVDNFICGGMKIDTTVNAITYWNMKRLKLEIKGGGFGKGEYKWLTEVPINQTLEGDIFLDEMTDVERMLGVIKKEKNKIENTLGLMYEKHPDKEEVLSLIARYESLLEEKPTWPAKTTDAVKEANEIVDNVIEGLNVEVNCDGESNDEESTVKETVNQKDEDATAGKNNSQQVLEANFVDELSKLGKCKEGD</sequence>
<comment type="caution">
    <text evidence="1">The sequence shown here is derived from an EMBL/GenBank/DDBJ whole genome shotgun (WGS) entry which is preliminary data.</text>
</comment>
<evidence type="ECO:0000313" key="2">
    <source>
        <dbReference type="Proteomes" id="UP001056120"/>
    </source>
</evidence>
<dbReference type="Proteomes" id="UP001056120">
    <property type="component" value="Linkage Group LG08"/>
</dbReference>
<gene>
    <name evidence="1" type="ORF">L1987_23937</name>
</gene>
<dbReference type="EMBL" id="CM042025">
    <property type="protein sequence ID" value="KAI3807997.1"/>
    <property type="molecule type" value="Genomic_DNA"/>
</dbReference>
<accession>A0ACB9IIV0</accession>
<reference evidence="1 2" key="2">
    <citation type="journal article" date="2022" name="Mol. Ecol. Resour.">
        <title>The genomes of chicory, endive, great burdock and yacon provide insights into Asteraceae paleo-polyploidization history and plant inulin production.</title>
        <authorList>
            <person name="Fan W."/>
            <person name="Wang S."/>
            <person name="Wang H."/>
            <person name="Wang A."/>
            <person name="Jiang F."/>
            <person name="Liu H."/>
            <person name="Zhao H."/>
            <person name="Xu D."/>
            <person name="Zhang Y."/>
        </authorList>
    </citation>
    <scope>NUCLEOTIDE SEQUENCE [LARGE SCALE GENOMIC DNA]</scope>
    <source>
        <strain evidence="2">cv. Yunnan</strain>
        <tissue evidence="1">Leaves</tissue>
    </source>
</reference>
<keyword evidence="2" id="KW-1185">Reference proteome</keyword>
<evidence type="ECO:0000313" key="1">
    <source>
        <dbReference type="EMBL" id="KAI3807997.1"/>
    </source>
</evidence>
<name>A0ACB9IIV0_9ASTR</name>
<reference evidence="2" key="1">
    <citation type="journal article" date="2022" name="Mol. Ecol. Resour.">
        <title>The genomes of chicory, endive, great burdock and yacon provide insights into Asteraceae palaeo-polyploidization history and plant inulin production.</title>
        <authorList>
            <person name="Fan W."/>
            <person name="Wang S."/>
            <person name="Wang H."/>
            <person name="Wang A."/>
            <person name="Jiang F."/>
            <person name="Liu H."/>
            <person name="Zhao H."/>
            <person name="Xu D."/>
            <person name="Zhang Y."/>
        </authorList>
    </citation>
    <scope>NUCLEOTIDE SEQUENCE [LARGE SCALE GENOMIC DNA]</scope>
    <source>
        <strain evidence="2">cv. Yunnan</strain>
    </source>
</reference>
<protein>
    <submittedName>
        <fullName evidence="1">Uncharacterized protein</fullName>
    </submittedName>
</protein>
<organism evidence="1 2">
    <name type="scientific">Smallanthus sonchifolius</name>
    <dbReference type="NCBI Taxonomy" id="185202"/>
    <lineage>
        <taxon>Eukaryota</taxon>
        <taxon>Viridiplantae</taxon>
        <taxon>Streptophyta</taxon>
        <taxon>Embryophyta</taxon>
        <taxon>Tracheophyta</taxon>
        <taxon>Spermatophyta</taxon>
        <taxon>Magnoliopsida</taxon>
        <taxon>eudicotyledons</taxon>
        <taxon>Gunneridae</taxon>
        <taxon>Pentapetalae</taxon>
        <taxon>asterids</taxon>
        <taxon>campanulids</taxon>
        <taxon>Asterales</taxon>
        <taxon>Asteraceae</taxon>
        <taxon>Asteroideae</taxon>
        <taxon>Heliantheae alliance</taxon>
        <taxon>Millerieae</taxon>
        <taxon>Smallanthus</taxon>
    </lineage>
</organism>
<proteinExistence type="predicted"/>